<dbReference type="PANTHER" id="PTHR42978">
    <property type="entry name" value="QUORUM-QUENCHING LACTONASE YTNP-RELATED-RELATED"/>
    <property type="match status" value="1"/>
</dbReference>
<evidence type="ECO:0000259" key="5">
    <source>
        <dbReference type="SMART" id="SM00849"/>
    </source>
</evidence>
<dbReference type="PANTHER" id="PTHR42978:SF6">
    <property type="entry name" value="QUORUM-QUENCHING LACTONASE YTNP-RELATED"/>
    <property type="match status" value="1"/>
</dbReference>
<organism evidence="6 7">
    <name type="scientific">Vibrio tritonius</name>
    <dbReference type="NCBI Taxonomy" id="1435069"/>
    <lineage>
        <taxon>Bacteria</taxon>
        <taxon>Pseudomonadati</taxon>
        <taxon>Pseudomonadota</taxon>
        <taxon>Gammaproteobacteria</taxon>
        <taxon>Vibrionales</taxon>
        <taxon>Vibrionaceae</taxon>
        <taxon>Vibrio</taxon>
    </lineage>
</organism>
<evidence type="ECO:0000256" key="1">
    <source>
        <dbReference type="ARBA" id="ARBA00007749"/>
    </source>
</evidence>
<evidence type="ECO:0000313" key="6">
    <source>
        <dbReference type="EMBL" id="MCA2015584.1"/>
    </source>
</evidence>
<accession>A0ABS7YIS9</accession>
<feature type="domain" description="Metallo-beta-lactamase" evidence="5">
    <location>
        <begin position="61"/>
        <end position="264"/>
    </location>
</feature>
<dbReference type="RefSeq" id="WP_225249887.1">
    <property type="nucleotide sequence ID" value="NZ_JAIWIU010000032.1"/>
</dbReference>
<dbReference type="InterPro" id="IPR036866">
    <property type="entry name" value="RibonucZ/Hydroxyglut_hydro"/>
</dbReference>
<evidence type="ECO:0000313" key="7">
    <source>
        <dbReference type="Proteomes" id="UP001199044"/>
    </source>
</evidence>
<keyword evidence="3" id="KW-0378">Hydrolase</keyword>
<dbReference type="EMBL" id="JAIWIU010000032">
    <property type="protein sequence ID" value="MCA2015584.1"/>
    <property type="molecule type" value="Genomic_DNA"/>
</dbReference>
<dbReference type="Pfam" id="PF00753">
    <property type="entry name" value="Lactamase_B"/>
    <property type="match status" value="1"/>
</dbReference>
<protein>
    <submittedName>
        <fullName evidence="6">MBL fold metallo-hydrolase</fullName>
    </submittedName>
</protein>
<keyword evidence="7" id="KW-1185">Reference proteome</keyword>
<gene>
    <name evidence="6" type="ORF">LDJ79_05635</name>
</gene>
<comment type="similarity">
    <text evidence="1">Belongs to the metallo-beta-lactamase superfamily.</text>
</comment>
<sequence>MLKKHLYQAPAVNKKRYGDTVVTMLSDGYLDASFELLNGIEASQAEANLEKKGVEPLPRMNINAYVVETSNRTILIDSGAGGINGWGGRLPVALRAAGIDPLDIDTVLLTHAHPDHVGGLAGPLATPLFANVQELYVHEQELAFWRNETIMSSAPDGFKPFFDVARNAFDAYKDKLVPFNQESLLTDIQTVPLFGHTPGHSGFLVGSGNESLLIWGDILHFPHIQTSNPDVTIAFDNNPEEAAKMRKILLDRVSTDDISVSGMHFNLPASGKIKRENNQYSLMYDLWSPVV</sequence>
<keyword evidence="2" id="KW-0479">Metal-binding</keyword>
<evidence type="ECO:0000256" key="2">
    <source>
        <dbReference type="ARBA" id="ARBA00022723"/>
    </source>
</evidence>
<dbReference type="CDD" id="cd07720">
    <property type="entry name" value="OPHC2-like_MBL-fold"/>
    <property type="match status" value="1"/>
</dbReference>
<dbReference type="SMART" id="SM00849">
    <property type="entry name" value="Lactamase_B"/>
    <property type="match status" value="1"/>
</dbReference>
<keyword evidence="4" id="KW-0862">Zinc</keyword>
<dbReference type="InterPro" id="IPR051013">
    <property type="entry name" value="MBL_superfamily_lactonases"/>
</dbReference>
<dbReference type="Gene3D" id="3.60.15.10">
    <property type="entry name" value="Ribonuclease Z/Hydroxyacylglutathione hydrolase-like"/>
    <property type="match status" value="1"/>
</dbReference>
<name>A0ABS7YIS9_9VIBR</name>
<comment type="caution">
    <text evidence="6">The sequence shown here is derived from an EMBL/GenBank/DDBJ whole genome shotgun (WGS) entry which is preliminary data.</text>
</comment>
<evidence type="ECO:0000256" key="4">
    <source>
        <dbReference type="ARBA" id="ARBA00022833"/>
    </source>
</evidence>
<dbReference type="InterPro" id="IPR001279">
    <property type="entry name" value="Metallo-B-lactamas"/>
</dbReference>
<reference evidence="7" key="1">
    <citation type="submission" date="2023-07" db="EMBL/GenBank/DDBJ databases">
        <title>Molecular identification of indigenous halophilic bacteria isolated from red sea cost, biodegradation of synthetic dyes and assessment of degraded metabolite toxicity.</title>
        <authorList>
            <person name="Chaieb K."/>
            <person name="Altayb H.N."/>
        </authorList>
    </citation>
    <scope>NUCLEOTIDE SEQUENCE [LARGE SCALE GENOMIC DNA]</scope>
    <source>
        <strain evidence="7">K20</strain>
    </source>
</reference>
<evidence type="ECO:0000256" key="3">
    <source>
        <dbReference type="ARBA" id="ARBA00022801"/>
    </source>
</evidence>
<proteinExistence type="inferred from homology"/>
<dbReference type="Proteomes" id="UP001199044">
    <property type="component" value="Unassembled WGS sequence"/>
</dbReference>
<dbReference type="SUPFAM" id="SSF56281">
    <property type="entry name" value="Metallo-hydrolase/oxidoreductase"/>
    <property type="match status" value="1"/>
</dbReference>